<dbReference type="CDD" id="cd00093">
    <property type="entry name" value="HTH_XRE"/>
    <property type="match status" value="1"/>
</dbReference>
<dbReference type="STRING" id="1802579.A2310_08325"/>
<dbReference type="EMBL" id="MEUB01000065">
    <property type="protein sequence ID" value="OGC18823.1"/>
    <property type="molecule type" value="Genomic_DNA"/>
</dbReference>
<evidence type="ECO:0000313" key="2">
    <source>
        <dbReference type="EMBL" id="OGC18823.1"/>
    </source>
</evidence>
<protein>
    <recommendedName>
        <fullName evidence="1">HTH cro/C1-type domain-containing protein</fullName>
    </recommendedName>
</protein>
<name>A0A1F4SGG3_UNCSA</name>
<organism evidence="2 3">
    <name type="scientific">candidate division WOR-1 bacterium RIFOXYB2_FULL_37_13</name>
    <dbReference type="NCBI Taxonomy" id="1802579"/>
    <lineage>
        <taxon>Bacteria</taxon>
        <taxon>Bacillati</taxon>
        <taxon>Saganbacteria</taxon>
    </lineage>
</organism>
<dbReference type="GO" id="GO:0003677">
    <property type="term" value="F:DNA binding"/>
    <property type="evidence" value="ECO:0007669"/>
    <property type="project" value="InterPro"/>
</dbReference>
<proteinExistence type="predicted"/>
<dbReference type="Pfam" id="PF01381">
    <property type="entry name" value="HTH_3"/>
    <property type="match status" value="1"/>
</dbReference>
<dbReference type="Gene3D" id="1.10.260.40">
    <property type="entry name" value="lambda repressor-like DNA-binding domains"/>
    <property type="match status" value="1"/>
</dbReference>
<dbReference type="SMART" id="SM00530">
    <property type="entry name" value="HTH_XRE"/>
    <property type="match status" value="1"/>
</dbReference>
<dbReference type="SUPFAM" id="SSF47413">
    <property type="entry name" value="lambda repressor-like DNA-binding domains"/>
    <property type="match status" value="1"/>
</dbReference>
<evidence type="ECO:0000313" key="3">
    <source>
        <dbReference type="Proteomes" id="UP000178417"/>
    </source>
</evidence>
<dbReference type="AlphaFoldDB" id="A0A1F4SGG3"/>
<dbReference type="InterPro" id="IPR001387">
    <property type="entry name" value="Cro/C1-type_HTH"/>
</dbReference>
<dbReference type="Proteomes" id="UP000178417">
    <property type="component" value="Unassembled WGS sequence"/>
</dbReference>
<sequence>MHKSYFYDLKLEQVSSSIEKKALIPIDKLSERLKDVRAVLGMTQTQLAKRLKVRQSVVSRIEKNLETCSLKTIEKVVRALGCRLMCSIVADVSLKEQIKARAAIVAKNILSRTYSNMAMEKQDPGQKAYDDQLVKIINDLLSKPGAELWEDEE</sequence>
<gene>
    <name evidence="2" type="ORF">A2310_08325</name>
</gene>
<comment type="caution">
    <text evidence="2">The sequence shown here is derived from an EMBL/GenBank/DDBJ whole genome shotgun (WGS) entry which is preliminary data.</text>
</comment>
<reference evidence="2 3" key="1">
    <citation type="journal article" date="2016" name="Nat. Commun.">
        <title>Thousands of microbial genomes shed light on interconnected biogeochemical processes in an aquifer system.</title>
        <authorList>
            <person name="Anantharaman K."/>
            <person name="Brown C.T."/>
            <person name="Hug L.A."/>
            <person name="Sharon I."/>
            <person name="Castelle C.J."/>
            <person name="Probst A.J."/>
            <person name="Thomas B.C."/>
            <person name="Singh A."/>
            <person name="Wilkins M.J."/>
            <person name="Karaoz U."/>
            <person name="Brodie E.L."/>
            <person name="Williams K.H."/>
            <person name="Hubbard S.S."/>
            <person name="Banfield J.F."/>
        </authorList>
    </citation>
    <scope>NUCLEOTIDE SEQUENCE [LARGE SCALE GENOMIC DNA]</scope>
</reference>
<accession>A0A1F4SGG3</accession>
<dbReference type="InterPro" id="IPR010982">
    <property type="entry name" value="Lambda_DNA-bd_dom_sf"/>
</dbReference>
<feature type="domain" description="HTH cro/C1-type" evidence="1">
    <location>
        <begin position="33"/>
        <end position="88"/>
    </location>
</feature>
<dbReference type="PROSITE" id="PS50943">
    <property type="entry name" value="HTH_CROC1"/>
    <property type="match status" value="1"/>
</dbReference>
<evidence type="ECO:0000259" key="1">
    <source>
        <dbReference type="PROSITE" id="PS50943"/>
    </source>
</evidence>